<evidence type="ECO:0000313" key="8">
    <source>
        <dbReference type="EMBL" id="CEP09327.1"/>
    </source>
</evidence>
<dbReference type="Gene3D" id="1.10.340.70">
    <property type="match status" value="1"/>
</dbReference>
<dbReference type="GO" id="GO:0015074">
    <property type="term" value="P:DNA integration"/>
    <property type="evidence" value="ECO:0007669"/>
    <property type="project" value="InterPro"/>
</dbReference>
<accession>A0A0B7MW35</accession>
<feature type="non-terminal residue" evidence="8">
    <location>
        <position position="334"/>
    </location>
</feature>
<keyword evidence="5" id="KW-0378">Hydrolase</keyword>
<dbReference type="AlphaFoldDB" id="A0A0B7MW35"/>
<dbReference type="CDD" id="cd09274">
    <property type="entry name" value="RNase_HI_RT_Ty3"/>
    <property type="match status" value="1"/>
</dbReference>
<evidence type="ECO:0000313" key="9">
    <source>
        <dbReference type="Proteomes" id="UP000054107"/>
    </source>
</evidence>
<evidence type="ECO:0000256" key="4">
    <source>
        <dbReference type="ARBA" id="ARBA00022759"/>
    </source>
</evidence>
<evidence type="ECO:0000256" key="6">
    <source>
        <dbReference type="ARBA" id="ARBA00022918"/>
    </source>
</evidence>
<evidence type="ECO:0000256" key="3">
    <source>
        <dbReference type="ARBA" id="ARBA00022722"/>
    </source>
</evidence>
<evidence type="ECO:0000256" key="5">
    <source>
        <dbReference type="ARBA" id="ARBA00022801"/>
    </source>
</evidence>
<dbReference type="Gene3D" id="3.30.420.10">
    <property type="entry name" value="Ribonuclease H-like superfamily/Ribonuclease H"/>
    <property type="match status" value="1"/>
</dbReference>
<keyword evidence="4" id="KW-0255">Endonuclease</keyword>
<proteinExistence type="predicted"/>
<keyword evidence="9" id="KW-1185">Reference proteome</keyword>
<dbReference type="InterPro" id="IPR050951">
    <property type="entry name" value="Retrovirus_Pol_polyprotein"/>
</dbReference>
<dbReference type="PANTHER" id="PTHR37984">
    <property type="entry name" value="PROTEIN CBG26694"/>
    <property type="match status" value="1"/>
</dbReference>
<reference evidence="8 9" key="1">
    <citation type="submission" date="2014-09" db="EMBL/GenBank/DDBJ databases">
        <authorList>
            <person name="Ellenberger Sabrina"/>
        </authorList>
    </citation>
    <scope>NUCLEOTIDE SEQUENCE [LARGE SCALE GENOMIC DNA]</scope>
    <source>
        <strain evidence="8 9">CBS 412.66</strain>
    </source>
</reference>
<dbReference type="STRING" id="35722.A0A0B7MW35"/>
<sequence>MDWMVHEDWALRPKTKELFKIQEIQNTQTLKTKEEQRAEDVLKDYPSLIPNDEEPQTVTNAPYKHFYPYLYGTSLTIYTDHAALKSILSTKEPKGRIARWILAIQGYSFTIVHRKGALNVDADALSRRDQINSQDIQAGKVIEAPSQGGSGVEAVQFLSGILKLKAEQLEDKAIQAILKEDVKKPYTFKEEILWYQYEDGSMVPITPQSMVKSLLRSVHNLPTGGHYGVDKTLAKVRLLGWWPTMMDDIKQWIRTCDECQRYKIRNDSAVPPMKPIVPSRVGEIWALDIAMLPLSTAGNRYLLVMCEYLSKWTITVALPSYDTDHIAQALLYEL</sequence>
<dbReference type="InterPro" id="IPR036397">
    <property type="entry name" value="RNaseH_sf"/>
</dbReference>
<dbReference type="Proteomes" id="UP000054107">
    <property type="component" value="Unassembled WGS sequence"/>
</dbReference>
<dbReference type="GO" id="GO:0005634">
    <property type="term" value="C:nucleus"/>
    <property type="evidence" value="ECO:0007669"/>
    <property type="project" value="UniProtKB-ARBA"/>
</dbReference>
<keyword evidence="6" id="KW-0695">RNA-directed DNA polymerase</keyword>
<dbReference type="Pfam" id="PF17917">
    <property type="entry name" value="RT_RNaseH"/>
    <property type="match status" value="1"/>
</dbReference>
<evidence type="ECO:0000256" key="2">
    <source>
        <dbReference type="ARBA" id="ARBA00022695"/>
    </source>
</evidence>
<dbReference type="GO" id="GO:0004519">
    <property type="term" value="F:endonuclease activity"/>
    <property type="evidence" value="ECO:0007669"/>
    <property type="project" value="UniProtKB-KW"/>
</dbReference>
<dbReference type="InterPro" id="IPR041373">
    <property type="entry name" value="RT_RNaseH"/>
</dbReference>
<keyword evidence="2" id="KW-0548">Nucleotidyltransferase</keyword>
<dbReference type="PROSITE" id="PS50994">
    <property type="entry name" value="INTEGRASE"/>
    <property type="match status" value="1"/>
</dbReference>
<dbReference type="InterPro" id="IPR041588">
    <property type="entry name" value="Integrase_H2C2"/>
</dbReference>
<dbReference type="FunFam" id="1.10.340.70:FF:000001">
    <property type="entry name" value="Retrovirus-related Pol polyprotein from transposon gypsy-like Protein"/>
    <property type="match status" value="1"/>
</dbReference>
<name>A0A0B7MW35_9FUNG</name>
<gene>
    <name evidence="8" type="primary">PARPA_02812.1 scaffold 5341</name>
</gene>
<dbReference type="SUPFAM" id="SSF56672">
    <property type="entry name" value="DNA/RNA polymerases"/>
    <property type="match status" value="1"/>
</dbReference>
<dbReference type="GO" id="GO:0003964">
    <property type="term" value="F:RNA-directed DNA polymerase activity"/>
    <property type="evidence" value="ECO:0007669"/>
    <property type="project" value="UniProtKB-KW"/>
</dbReference>
<dbReference type="SUPFAM" id="SSF53098">
    <property type="entry name" value="Ribonuclease H-like"/>
    <property type="match status" value="1"/>
</dbReference>
<dbReference type="PANTHER" id="PTHR37984:SF5">
    <property type="entry name" value="PROTEIN NYNRIN-LIKE"/>
    <property type="match status" value="1"/>
</dbReference>
<dbReference type="OrthoDB" id="2206063at2759"/>
<keyword evidence="1" id="KW-0808">Transferase</keyword>
<evidence type="ECO:0000256" key="1">
    <source>
        <dbReference type="ARBA" id="ARBA00022679"/>
    </source>
</evidence>
<evidence type="ECO:0000259" key="7">
    <source>
        <dbReference type="PROSITE" id="PS50994"/>
    </source>
</evidence>
<dbReference type="GO" id="GO:0003676">
    <property type="term" value="F:nucleic acid binding"/>
    <property type="evidence" value="ECO:0007669"/>
    <property type="project" value="InterPro"/>
</dbReference>
<dbReference type="InterPro" id="IPR043502">
    <property type="entry name" value="DNA/RNA_pol_sf"/>
</dbReference>
<dbReference type="Pfam" id="PF17921">
    <property type="entry name" value="Integrase_H2C2"/>
    <property type="match status" value="1"/>
</dbReference>
<dbReference type="InterPro" id="IPR001584">
    <property type="entry name" value="Integrase_cat-core"/>
</dbReference>
<dbReference type="InterPro" id="IPR012337">
    <property type="entry name" value="RNaseH-like_sf"/>
</dbReference>
<dbReference type="EMBL" id="LN721378">
    <property type="protein sequence ID" value="CEP09327.1"/>
    <property type="molecule type" value="Genomic_DNA"/>
</dbReference>
<dbReference type="GO" id="GO:0016787">
    <property type="term" value="F:hydrolase activity"/>
    <property type="evidence" value="ECO:0007669"/>
    <property type="project" value="UniProtKB-KW"/>
</dbReference>
<keyword evidence="3" id="KW-0540">Nuclease</keyword>
<feature type="domain" description="Integrase catalytic" evidence="7">
    <location>
        <begin position="274"/>
        <end position="334"/>
    </location>
</feature>
<protein>
    <recommendedName>
        <fullName evidence="7">Integrase catalytic domain-containing protein</fullName>
    </recommendedName>
</protein>
<organism evidence="8 9">
    <name type="scientific">Parasitella parasitica</name>
    <dbReference type="NCBI Taxonomy" id="35722"/>
    <lineage>
        <taxon>Eukaryota</taxon>
        <taxon>Fungi</taxon>
        <taxon>Fungi incertae sedis</taxon>
        <taxon>Mucoromycota</taxon>
        <taxon>Mucoromycotina</taxon>
        <taxon>Mucoromycetes</taxon>
        <taxon>Mucorales</taxon>
        <taxon>Mucorineae</taxon>
        <taxon>Mucoraceae</taxon>
        <taxon>Parasitella</taxon>
    </lineage>
</organism>